<evidence type="ECO:0000256" key="5">
    <source>
        <dbReference type="ARBA" id="ARBA00022741"/>
    </source>
</evidence>
<dbReference type="InterPro" id="IPR003593">
    <property type="entry name" value="AAA+_ATPase"/>
</dbReference>
<feature type="domain" description="ABC transporter" evidence="9">
    <location>
        <begin position="9"/>
        <end position="254"/>
    </location>
</feature>
<keyword evidence="8" id="KW-0472">Membrane</keyword>
<evidence type="ECO:0000313" key="10">
    <source>
        <dbReference type="EMBL" id="XBS70323.1"/>
    </source>
</evidence>
<evidence type="ECO:0000256" key="1">
    <source>
        <dbReference type="ARBA" id="ARBA00004417"/>
    </source>
</evidence>
<comment type="subcellular location">
    <subcellularLocation>
        <location evidence="1">Cell inner membrane</location>
        <topology evidence="1">Peripheral membrane protein</topology>
    </subcellularLocation>
</comment>
<keyword evidence="7" id="KW-0029">Amino-acid transport</keyword>
<dbReference type="EMBL" id="CP157947">
    <property type="protein sequence ID" value="XBS70323.1"/>
    <property type="molecule type" value="Genomic_DNA"/>
</dbReference>
<dbReference type="GO" id="GO:0016887">
    <property type="term" value="F:ATP hydrolysis activity"/>
    <property type="evidence" value="ECO:0007669"/>
    <property type="project" value="InterPro"/>
</dbReference>
<dbReference type="GO" id="GO:0015424">
    <property type="term" value="F:ABC-type amino acid transporter activity"/>
    <property type="evidence" value="ECO:0007669"/>
    <property type="project" value="InterPro"/>
</dbReference>
<dbReference type="SMART" id="SM00382">
    <property type="entry name" value="AAA"/>
    <property type="match status" value="1"/>
</dbReference>
<organism evidence="10">
    <name type="scientific">Acerihabitans sp. KWT182</name>
    <dbReference type="NCBI Taxonomy" id="3157919"/>
    <lineage>
        <taxon>Bacteria</taxon>
        <taxon>Pseudomonadati</taxon>
        <taxon>Pseudomonadota</taxon>
        <taxon>Gammaproteobacteria</taxon>
        <taxon>Enterobacterales</taxon>
        <taxon>Pectobacteriaceae</taxon>
        <taxon>Acerihabitans</taxon>
    </lineage>
</organism>
<gene>
    <name evidence="10" type="ORF">ABK905_03405</name>
</gene>
<dbReference type="InterPro" id="IPR027417">
    <property type="entry name" value="P-loop_NTPase"/>
</dbReference>
<dbReference type="PROSITE" id="PS00211">
    <property type="entry name" value="ABC_TRANSPORTER_1"/>
    <property type="match status" value="1"/>
</dbReference>
<dbReference type="PANTHER" id="PTHR43166:SF9">
    <property type="entry name" value="GLUTAMATE_ASPARTATE IMPORT ATP-BINDING PROTEIN GLTL"/>
    <property type="match status" value="1"/>
</dbReference>
<evidence type="ECO:0000256" key="7">
    <source>
        <dbReference type="ARBA" id="ARBA00022970"/>
    </source>
</evidence>
<evidence type="ECO:0000256" key="6">
    <source>
        <dbReference type="ARBA" id="ARBA00022840"/>
    </source>
</evidence>
<protein>
    <submittedName>
        <fullName evidence="10">Amino acid ABC transporter ATP-binding protein</fullName>
    </submittedName>
</protein>
<evidence type="ECO:0000259" key="9">
    <source>
        <dbReference type="PROSITE" id="PS50893"/>
    </source>
</evidence>
<dbReference type="SUPFAM" id="SSF52540">
    <property type="entry name" value="P-loop containing nucleoside triphosphate hydrolases"/>
    <property type="match status" value="1"/>
</dbReference>
<dbReference type="Gene3D" id="3.40.50.300">
    <property type="entry name" value="P-loop containing nucleotide triphosphate hydrolases"/>
    <property type="match status" value="1"/>
</dbReference>
<keyword evidence="5" id="KW-0547">Nucleotide-binding</keyword>
<evidence type="ECO:0000256" key="4">
    <source>
        <dbReference type="ARBA" id="ARBA00022475"/>
    </source>
</evidence>
<dbReference type="PROSITE" id="PS50893">
    <property type="entry name" value="ABC_TRANSPORTER_2"/>
    <property type="match status" value="1"/>
</dbReference>
<name>A0AAU7QB31_9GAMM</name>
<dbReference type="InterPro" id="IPR030679">
    <property type="entry name" value="ABC_ATPase_HisP-typ"/>
</dbReference>
<evidence type="ECO:0000256" key="2">
    <source>
        <dbReference type="ARBA" id="ARBA00005417"/>
    </source>
</evidence>
<comment type="similarity">
    <text evidence="2">Belongs to the ABC transporter superfamily.</text>
</comment>
<dbReference type="InterPro" id="IPR050086">
    <property type="entry name" value="MetN_ABC_transporter-like"/>
</dbReference>
<keyword evidence="6 10" id="KW-0067">ATP-binding</keyword>
<keyword evidence="4" id="KW-1003">Cell membrane</keyword>
<evidence type="ECO:0000256" key="3">
    <source>
        <dbReference type="ARBA" id="ARBA00022448"/>
    </source>
</evidence>
<accession>A0AAU7QB31</accession>
<sequence length="273" mass="29774">MTNTTLPIIELRGVGKSFGGNRVLADINLAVNAGEIVTLIGPSGSGKTTALRCMNFLEAYDEGDVLIKGELLGYSGRGRGARHQDGPALIADVRRPLGMVFQQFNLWPHMTVIDNVSAPLVLGKKFGRQQARQRAAAALAQVGMLQKADAWPARLSGGQQQRVGIARALALEPELLLLDEPTSALDPERVEEVLDVIRTLAENGMTMVMVTHEMSFAAHISSRIVFMADGGIIESGPPRQLFMRPQSERLRAFLAPWFKRPLQLDEPEDGNDI</sequence>
<proteinExistence type="inferred from homology"/>
<dbReference type="GO" id="GO:0005524">
    <property type="term" value="F:ATP binding"/>
    <property type="evidence" value="ECO:0007669"/>
    <property type="project" value="UniProtKB-KW"/>
</dbReference>
<dbReference type="GO" id="GO:0005886">
    <property type="term" value="C:plasma membrane"/>
    <property type="evidence" value="ECO:0007669"/>
    <property type="project" value="UniProtKB-SubCell"/>
</dbReference>
<dbReference type="AlphaFoldDB" id="A0AAU7QB31"/>
<keyword evidence="3" id="KW-0813">Transport</keyword>
<evidence type="ECO:0000256" key="8">
    <source>
        <dbReference type="ARBA" id="ARBA00023136"/>
    </source>
</evidence>
<dbReference type="PIRSF" id="PIRSF039085">
    <property type="entry name" value="ABC_ATPase_HisP"/>
    <property type="match status" value="1"/>
</dbReference>
<reference evidence="10" key="1">
    <citation type="submission" date="2024-06" db="EMBL/GenBank/DDBJ databases">
        <authorList>
            <person name="Coelho C."/>
            <person name="Bento M."/>
            <person name="Garcia E."/>
            <person name="Camelo A."/>
            <person name="Brandao I."/>
            <person name="Espirito Santo C."/>
            <person name="Trovao J."/>
            <person name="Verissimo A."/>
            <person name="Costa J."/>
            <person name="Tiago I."/>
        </authorList>
    </citation>
    <scope>NUCLEOTIDE SEQUENCE</scope>
    <source>
        <strain evidence="10">KWT182</strain>
    </source>
</reference>
<dbReference type="PANTHER" id="PTHR43166">
    <property type="entry name" value="AMINO ACID IMPORT ATP-BINDING PROTEIN"/>
    <property type="match status" value="1"/>
</dbReference>
<dbReference type="Pfam" id="PF00005">
    <property type="entry name" value="ABC_tran"/>
    <property type="match status" value="1"/>
</dbReference>
<dbReference type="InterPro" id="IPR003439">
    <property type="entry name" value="ABC_transporter-like_ATP-bd"/>
</dbReference>
<dbReference type="InterPro" id="IPR017871">
    <property type="entry name" value="ABC_transporter-like_CS"/>
</dbReference>